<dbReference type="Pfam" id="PF17820">
    <property type="entry name" value="PDZ_6"/>
    <property type="match status" value="1"/>
</dbReference>
<dbReference type="SUPFAM" id="SSF52096">
    <property type="entry name" value="ClpP/crotonase"/>
    <property type="match status" value="1"/>
</dbReference>
<dbReference type="SMART" id="SM00228">
    <property type="entry name" value="PDZ"/>
    <property type="match status" value="1"/>
</dbReference>
<dbReference type="Proteomes" id="UP000541535">
    <property type="component" value="Unassembled WGS sequence"/>
</dbReference>
<dbReference type="InterPro" id="IPR041489">
    <property type="entry name" value="PDZ_6"/>
</dbReference>
<dbReference type="SUPFAM" id="SSF50156">
    <property type="entry name" value="PDZ domain-like"/>
    <property type="match status" value="1"/>
</dbReference>
<feature type="signal peptide" evidence="2">
    <location>
        <begin position="1"/>
        <end position="19"/>
    </location>
</feature>
<dbReference type="InterPro" id="IPR001478">
    <property type="entry name" value="PDZ"/>
</dbReference>
<keyword evidence="2" id="KW-0732">Signal</keyword>
<dbReference type="Gene3D" id="3.90.226.10">
    <property type="entry name" value="2-enoyl-CoA Hydratase, Chain A, domain 1"/>
    <property type="match status" value="1"/>
</dbReference>
<dbReference type="GO" id="GO:0004175">
    <property type="term" value="F:endopeptidase activity"/>
    <property type="evidence" value="ECO:0007669"/>
    <property type="project" value="TreeGrafter"/>
</dbReference>
<feature type="compositionally biased region" description="Pro residues" evidence="1">
    <location>
        <begin position="32"/>
        <end position="63"/>
    </location>
</feature>
<feature type="domain" description="PDZ" evidence="3">
    <location>
        <begin position="157"/>
        <end position="217"/>
    </location>
</feature>
<evidence type="ECO:0000259" key="3">
    <source>
        <dbReference type="PROSITE" id="PS50106"/>
    </source>
</evidence>
<dbReference type="InterPro" id="IPR036034">
    <property type="entry name" value="PDZ_sf"/>
</dbReference>
<evidence type="ECO:0000256" key="2">
    <source>
        <dbReference type="SAM" id="SignalP"/>
    </source>
</evidence>
<evidence type="ECO:0000313" key="4">
    <source>
        <dbReference type="EMBL" id="MBB3121915.1"/>
    </source>
</evidence>
<evidence type="ECO:0000313" key="5">
    <source>
        <dbReference type="Proteomes" id="UP000541535"/>
    </source>
</evidence>
<dbReference type="InterPro" id="IPR029045">
    <property type="entry name" value="ClpP/crotonase-like_dom_sf"/>
</dbReference>
<name>A0A7W5BFG2_9BURK</name>
<sequence length="518" mass="55115">MLKLTPTAVLSAAALALLAGCGGGSSSGTPAPVDPPPVTPPVTPPPPNPPPPDPPPPVTPPPVTVVDVENAMHRCEKPRLSTPQAVYPDQQGTLADEKTFLRLWLDLSYLWRSEIPALDAARYSSAVGYFNDLKTPQLSPSGKAKDRYHFSYPDERWAQIARNEQYGYGISWVRNRAPELPRNWRITMVEEDTPAARAGLRRGDRLLMIDGEDFVNGNGAGLAERIDAALFPSASGQAHTLVLERDGQRLEANLLSLKAYVAPVRDLKVIDTGNGKVGYLAFRSHSNDAEGPLVKAVTQLKEAGISDLVLDMRYNGGGQLQIAGELAYMIAGAQATAGKTFEQLLPNERLTRQKPMLFPQRASGLSAPVGIPLPTLDLKRVTVLTGPGTCSASESLINGLRGVDVEVNLIGGQTCGKPYAFIPTANCGTTYFAIQYRGINHKGFGDFSDGFAPTCRVDDDLGAALGDPAEGMLAAALKYRASGACPAPRSARAQAAALPALVPARPQAAEISIYAPPK</sequence>
<organism evidence="4 5">
    <name type="scientific">Pseudoduganella violacea</name>
    <dbReference type="NCBI Taxonomy" id="1715466"/>
    <lineage>
        <taxon>Bacteria</taxon>
        <taxon>Pseudomonadati</taxon>
        <taxon>Pseudomonadota</taxon>
        <taxon>Betaproteobacteria</taxon>
        <taxon>Burkholderiales</taxon>
        <taxon>Oxalobacteraceae</taxon>
        <taxon>Telluria group</taxon>
        <taxon>Pseudoduganella</taxon>
    </lineage>
</organism>
<dbReference type="InterPro" id="IPR005151">
    <property type="entry name" value="Tail-specific_protease"/>
</dbReference>
<dbReference type="GO" id="GO:0006508">
    <property type="term" value="P:proteolysis"/>
    <property type="evidence" value="ECO:0007669"/>
    <property type="project" value="InterPro"/>
</dbReference>
<accession>A0A7W5BFG2</accession>
<dbReference type="Pfam" id="PF03572">
    <property type="entry name" value="Peptidase_S41"/>
    <property type="match status" value="1"/>
</dbReference>
<reference evidence="4 5" key="1">
    <citation type="submission" date="2020-08" db="EMBL/GenBank/DDBJ databases">
        <title>Genomic Encyclopedia of Type Strains, Phase III (KMG-III): the genomes of soil and plant-associated and newly described type strains.</title>
        <authorList>
            <person name="Whitman W."/>
        </authorList>
    </citation>
    <scope>NUCLEOTIDE SEQUENCE [LARGE SCALE GENOMIC DNA]</scope>
    <source>
        <strain evidence="4 5">CECT 8897</strain>
    </source>
</reference>
<proteinExistence type="predicted"/>
<comment type="caution">
    <text evidence="4">The sequence shown here is derived from an EMBL/GenBank/DDBJ whole genome shotgun (WGS) entry which is preliminary data.</text>
</comment>
<dbReference type="RefSeq" id="WP_183443598.1">
    <property type="nucleotide sequence ID" value="NZ_JACHXD010000021.1"/>
</dbReference>
<gene>
    <name evidence="4" type="ORF">FHS03_005007</name>
</gene>
<dbReference type="Gene3D" id="3.30.750.170">
    <property type="match status" value="1"/>
</dbReference>
<dbReference type="PROSITE" id="PS50106">
    <property type="entry name" value="PDZ"/>
    <property type="match status" value="1"/>
</dbReference>
<dbReference type="AlphaFoldDB" id="A0A7W5BFG2"/>
<dbReference type="Pfam" id="PF18294">
    <property type="entry name" value="Pept_S41_N"/>
    <property type="match status" value="1"/>
</dbReference>
<dbReference type="CDD" id="cd00136">
    <property type="entry name" value="PDZ_canonical"/>
    <property type="match status" value="1"/>
</dbReference>
<dbReference type="PANTHER" id="PTHR32060">
    <property type="entry name" value="TAIL-SPECIFIC PROTEASE"/>
    <property type="match status" value="1"/>
</dbReference>
<protein>
    <recommendedName>
        <fullName evidence="3">PDZ domain-containing protein</fullName>
    </recommendedName>
</protein>
<dbReference type="InterPro" id="IPR041613">
    <property type="entry name" value="Pept_S41_N"/>
</dbReference>
<dbReference type="PANTHER" id="PTHR32060:SF22">
    <property type="entry name" value="CARBOXYL-TERMINAL-PROCESSING PEPTIDASE 3, CHLOROPLASTIC"/>
    <property type="match status" value="1"/>
</dbReference>
<feature type="region of interest" description="Disordered" evidence="1">
    <location>
        <begin position="23"/>
        <end position="63"/>
    </location>
</feature>
<dbReference type="GO" id="GO:0008236">
    <property type="term" value="F:serine-type peptidase activity"/>
    <property type="evidence" value="ECO:0007669"/>
    <property type="project" value="InterPro"/>
</dbReference>
<dbReference type="Gene3D" id="2.30.42.10">
    <property type="match status" value="1"/>
</dbReference>
<feature type="chain" id="PRO_5031265793" description="PDZ domain-containing protein" evidence="2">
    <location>
        <begin position="20"/>
        <end position="518"/>
    </location>
</feature>
<keyword evidence="5" id="KW-1185">Reference proteome</keyword>
<evidence type="ECO:0000256" key="1">
    <source>
        <dbReference type="SAM" id="MobiDB-lite"/>
    </source>
</evidence>
<dbReference type="EMBL" id="JACHXD010000021">
    <property type="protein sequence ID" value="MBB3121915.1"/>
    <property type="molecule type" value="Genomic_DNA"/>
</dbReference>
<dbReference type="PROSITE" id="PS51257">
    <property type="entry name" value="PROKAR_LIPOPROTEIN"/>
    <property type="match status" value="1"/>
</dbReference>